<protein>
    <submittedName>
        <fullName evidence="1">Uncharacterized protein</fullName>
    </submittedName>
</protein>
<evidence type="ECO:0000313" key="1">
    <source>
        <dbReference type="EMBL" id="MFC5001313.1"/>
    </source>
</evidence>
<dbReference type="Proteomes" id="UP001595912">
    <property type="component" value="Unassembled WGS sequence"/>
</dbReference>
<accession>A0ABV9W0Y6</accession>
<dbReference type="EMBL" id="JBHSIU010000032">
    <property type="protein sequence ID" value="MFC5001313.1"/>
    <property type="molecule type" value="Genomic_DNA"/>
</dbReference>
<comment type="caution">
    <text evidence="1">The sequence shown here is derived from an EMBL/GenBank/DDBJ whole genome shotgun (WGS) entry which is preliminary data.</text>
</comment>
<name>A0ABV9W0Y6_9ACTN</name>
<dbReference type="RefSeq" id="WP_380118248.1">
    <property type="nucleotide sequence ID" value="NZ_JBHSIU010000032.1"/>
</dbReference>
<reference evidence="2" key="1">
    <citation type="journal article" date="2019" name="Int. J. Syst. Evol. Microbiol.">
        <title>The Global Catalogue of Microorganisms (GCM) 10K type strain sequencing project: providing services to taxonomists for standard genome sequencing and annotation.</title>
        <authorList>
            <consortium name="The Broad Institute Genomics Platform"/>
            <consortium name="The Broad Institute Genome Sequencing Center for Infectious Disease"/>
            <person name="Wu L."/>
            <person name="Ma J."/>
        </authorList>
    </citation>
    <scope>NUCLEOTIDE SEQUENCE [LARGE SCALE GENOMIC DNA]</scope>
    <source>
        <strain evidence="2">CGMCC 4.7152</strain>
    </source>
</reference>
<gene>
    <name evidence="1" type="ORF">ACFPIJ_26205</name>
</gene>
<sequence>MAALAALVLAHAGNEEWEEFTALCDSVSREELLRMANSLEAAEQVVSNGRMP</sequence>
<organism evidence="1 2">
    <name type="scientific">Dactylosporangium cerinum</name>
    <dbReference type="NCBI Taxonomy" id="1434730"/>
    <lineage>
        <taxon>Bacteria</taxon>
        <taxon>Bacillati</taxon>
        <taxon>Actinomycetota</taxon>
        <taxon>Actinomycetes</taxon>
        <taxon>Micromonosporales</taxon>
        <taxon>Micromonosporaceae</taxon>
        <taxon>Dactylosporangium</taxon>
    </lineage>
</organism>
<proteinExistence type="predicted"/>
<keyword evidence="2" id="KW-1185">Reference proteome</keyword>
<evidence type="ECO:0000313" key="2">
    <source>
        <dbReference type="Proteomes" id="UP001595912"/>
    </source>
</evidence>